<gene>
    <name evidence="1" type="ORF">A3F83_07185</name>
</gene>
<accession>A0A1F5YKH9</accession>
<proteinExistence type="predicted"/>
<protein>
    <submittedName>
        <fullName evidence="1">Uncharacterized protein</fullName>
    </submittedName>
</protein>
<comment type="caution">
    <text evidence="1">The sequence shown here is derived from an EMBL/GenBank/DDBJ whole genome shotgun (WGS) entry which is preliminary data.</text>
</comment>
<evidence type="ECO:0000313" key="2">
    <source>
        <dbReference type="Proteomes" id="UP000179129"/>
    </source>
</evidence>
<organism evidence="1 2">
    <name type="scientific">Candidatus Glassbacteria bacterium RIFCSPLOWO2_12_FULL_58_11</name>
    <dbReference type="NCBI Taxonomy" id="1817867"/>
    <lineage>
        <taxon>Bacteria</taxon>
        <taxon>Candidatus Glassiibacteriota</taxon>
    </lineage>
</organism>
<dbReference type="AlphaFoldDB" id="A0A1F5YKH9"/>
<reference evidence="1 2" key="1">
    <citation type="journal article" date="2016" name="Nat. Commun.">
        <title>Thousands of microbial genomes shed light on interconnected biogeochemical processes in an aquifer system.</title>
        <authorList>
            <person name="Anantharaman K."/>
            <person name="Brown C.T."/>
            <person name="Hug L.A."/>
            <person name="Sharon I."/>
            <person name="Castelle C.J."/>
            <person name="Probst A.J."/>
            <person name="Thomas B.C."/>
            <person name="Singh A."/>
            <person name="Wilkins M.J."/>
            <person name="Karaoz U."/>
            <person name="Brodie E.L."/>
            <person name="Williams K.H."/>
            <person name="Hubbard S.S."/>
            <person name="Banfield J.F."/>
        </authorList>
    </citation>
    <scope>NUCLEOTIDE SEQUENCE [LARGE SCALE GENOMIC DNA]</scope>
</reference>
<sequence>MKSNFHFSTGKPLYLPLLSFTMLLISGSLFAGDCGDNHFWRGRSSADRIWRSDVTLGLVMAQARNDLSRPKLLLKFEGNSLLKKTGPTRLHSFLSVGMTRAPQQFVFRNSAGGPAVQNFIETDKTLQTDLGLYWTRGFRPSESEVLELGPIFHFGTESVLGSDKTLLIDNARYTLDRKNQYSVGGGLLFTRHRASAESKDLNPRILQSVELLFSRRSQFQVESITGLGAVEARSMGRMSLNAYSRMASGIYIGFSADFPLDFEVSGIQGEPNLGLWIGVKL</sequence>
<dbReference type="EMBL" id="MFIX01000245">
    <property type="protein sequence ID" value="OGG00718.1"/>
    <property type="molecule type" value="Genomic_DNA"/>
</dbReference>
<dbReference type="Proteomes" id="UP000179129">
    <property type="component" value="Unassembled WGS sequence"/>
</dbReference>
<name>A0A1F5YKH9_9BACT</name>
<evidence type="ECO:0000313" key="1">
    <source>
        <dbReference type="EMBL" id="OGG00718.1"/>
    </source>
</evidence>